<dbReference type="RefSeq" id="WP_103425240.1">
    <property type="nucleotide sequence ID" value="NZ_CP026309.1"/>
</dbReference>
<dbReference type="GeneID" id="35591961"/>
<name>A0A2I8VHZ1_9EURY</name>
<gene>
    <name evidence="3" type="primary">cheD</name>
    <name evidence="4" type="ORF">C2R22_07685</name>
</gene>
<evidence type="ECO:0000313" key="5">
    <source>
        <dbReference type="Proteomes" id="UP000236584"/>
    </source>
</evidence>
<reference evidence="4 5" key="1">
    <citation type="submission" date="2018-01" db="EMBL/GenBank/DDBJ databases">
        <title>Complete genome sequence of Salinigranum rubrum GX10T, an extremely halophilic archaeon isolated from a marine solar saltern.</title>
        <authorList>
            <person name="Han S."/>
        </authorList>
    </citation>
    <scope>NUCLEOTIDE SEQUENCE [LARGE SCALE GENOMIC DNA]</scope>
    <source>
        <strain evidence="4 5">GX10</strain>
    </source>
</reference>
<comment type="function">
    <text evidence="3">Probably deamidates glutamine residues to glutamate on methyl-accepting chemotaxis receptors (MCPs), playing an important role in chemotaxis.</text>
</comment>
<keyword evidence="5" id="KW-1185">Reference proteome</keyword>
<dbReference type="InterPro" id="IPR038592">
    <property type="entry name" value="CheD-like_sf"/>
</dbReference>
<dbReference type="SUPFAM" id="SSF64438">
    <property type="entry name" value="CNF1/YfiH-like putative cysteine hydrolases"/>
    <property type="match status" value="1"/>
</dbReference>
<organism evidence="4 5">
    <name type="scientific">Salinigranum rubrum</name>
    <dbReference type="NCBI Taxonomy" id="755307"/>
    <lineage>
        <taxon>Archaea</taxon>
        <taxon>Methanobacteriati</taxon>
        <taxon>Methanobacteriota</taxon>
        <taxon>Stenosarchaea group</taxon>
        <taxon>Halobacteria</taxon>
        <taxon>Halobacteriales</taxon>
        <taxon>Haloferacaceae</taxon>
        <taxon>Salinigranum</taxon>
    </lineage>
</organism>
<keyword evidence="1 3" id="KW-0145">Chemotaxis</keyword>
<evidence type="ECO:0000313" key="4">
    <source>
        <dbReference type="EMBL" id="AUV81552.1"/>
    </source>
</evidence>
<dbReference type="InterPro" id="IPR005659">
    <property type="entry name" value="Chemorcpt_Glu_NH3ase_CheD"/>
</dbReference>
<evidence type="ECO:0000256" key="2">
    <source>
        <dbReference type="ARBA" id="ARBA00022801"/>
    </source>
</evidence>
<dbReference type="Pfam" id="PF03975">
    <property type="entry name" value="CheD"/>
    <property type="match status" value="1"/>
</dbReference>
<dbReference type="InterPro" id="IPR011324">
    <property type="entry name" value="Cytotoxic_necrot_fac-like_cat"/>
</dbReference>
<comment type="catalytic activity">
    <reaction evidence="3">
        <text>L-glutaminyl-[protein] + H2O = L-glutamyl-[protein] + NH4(+)</text>
        <dbReference type="Rhea" id="RHEA:16441"/>
        <dbReference type="Rhea" id="RHEA-COMP:10207"/>
        <dbReference type="Rhea" id="RHEA-COMP:10208"/>
        <dbReference type="ChEBI" id="CHEBI:15377"/>
        <dbReference type="ChEBI" id="CHEBI:28938"/>
        <dbReference type="ChEBI" id="CHEBI:29973"/>
        <dbReference type="ChEBI" id="CHEBI:30011"/>
        <dbReference type="EC" id="3.5.1.44"/>
    </reaction>
</comment>
<dbReference type="GO" id="GO:0006935">
    <property type="term" value="P:chemotaxis"/>
    <property type="evidence" value="ECO:0007669"/>
    <property type="project" value="UniProtKB-UniRule"/>
</dbReference>
<dbReference type="CDD" id="cd16352">
    <property type="entry name" value="CheD"/>
    <property type="match status" value="1"/>
</dbReference>
<protein>
    <recommendedName>
        <fullName evidence="3">Probable chemoreceptor glutamine deamidase CheD</fullName>
        <ecNumber evidence="3">3.5.1.44</ecNumber>
    </recommendedName>
</protein>
<dbReference type="Proteomes" id="UP000236584">
    <property type="component" value="Chromosome"/>
</dbReference>
<keyword evidence="2 3" id="KW-0378">Hydrolase</keyword>
<dbReference type="EC" id="3.5.1.44" evidence="3"/>
<dbReference type="HAMAP" id="MF_01440">
    <property type="entry name" value="CheD"/>
    <property type="match status" value="1"/>
</dbReference>
<dbReference type="GO" id="GO:0050568">
    <property type="term" value="F:protein-glutamine glutaminase activity"/>
    <property type="evidence" value="ECO:0007669"/>
    <property type="project" value="UniProtKB-UniRule"/>
</dbReference>
<comment type="similarity">
    <text evidence="3">Belongs to the CheD family.</text>
</comment>
<accession>A0A2I8VHZ1</accession>
<dbReference type="KEGG" id="srub:C2R22_07685"/>
<dbReference type="OrthoDB" id="10499at2157"/>
<evidence type="ECO:0000256" key="3">
    <source>
        <dbReference type="HAMAP-Rule" id="MF_01440"/>
    </source>
</evidence>
<sequence length="168" mass="17250">MEVYSRKPPARRTTDRIKVGIADFAVGDSESTLSTSGLGSCVGVALYDSRAGIVGLAHAMLPAGEGKTDVAKYVDTAIDALVDAMSDEGASQGRLVAKLAGGSTMFEFKSTDESVGDRNVDAARATLAALRIPIEAEDVGGDHGRSLELDGATGALHVRSAAAGRQTL</sequence>
<proteinExistence type="inferred from homology"/>
<dbReference type="PANTHER" id="PTHR35147">
    <property type="entry name" value="CHEMORECEPTOR GLUTAMINE DEAMIDASE CHED-RELATED"/>
    <property type="match status" value="1"/>
</dbReference>
<dbReference type="AlphaFoldDB" id="A0A2I8VHZ1"/>
<dbReference type="PANTHER" id="PTHR35147:SF1">
    <property type="entry name" value="CHEMORECEPTOR GLUTAMINE DEAMIDASE CHED-RELATED"/>
    <property type="match status" value="1"/>
</dbReference>
<dbReference type="Gene3D" id="3.30.1330.200">
    <property type="match status" value="1"/>
</dbReference>
<dbReference type="EMBL" id="CP026309">
    <property type="protein sequence ID" value="AUV81552.1"/>
    <property type="molecule type" value="Genomic_DNA"/>
</dbReference>
<evidence type="ECO:0000256" key="1">
    <source>
        <dbReference type="ARBA" id="ARBA00022500"/>
    </source>
</evidence>